<evidence type="ECO:0000313" key="5">
    <source>
        <dbReference type="EMBL" id="CAK9187675.1"/>
    </source>
</evidence>
<keyword evidence="6" id="KW-1185">Reference proteome</keyword>
<dbReference type="PANTHER" id="PTHR15481">
    <property type="entry name" value="RIBONUCLEIC ACID BINDING PROTEIN S1"/>
    <property type="match status" value="1"/>
</dbReference>
<dbReference type="GO" id="GO:0003723">
    <property type="term" value="F:RNA binding"/>
    <property type="evidence" value="ECO:0007669"/>
    <property type="project" value="UniProtKB-UniRule"/>
</dbReference>
<dbReference type="Gene3D" id="3.30.70.330">
    <property type="match status" value="1"/>
</dbReference>
<proteinExistence type="predicted"/>
<dbReference type="InterPro" id="IPR035979">
    <property type="entry name" value="RBD_domain_sf"/>
</dbReference>
<dbReference type="PROSITE" id="PS50102">
    <property type="entry name" value="RRM"/>
    <property type="match status" value="1"/>
</dbReference>
<dbReference type="AlphaFoldDB" id="A0ABC8V2W4"/>
<dbReference type="Pfam" id="PF00076">
    <property type="entry name" value="RRM_1"/>
    <property type="match status" value="1"/>
</dbReference>
<dbReference type="EMBL" id="CAUOFW020010069">
    <property type="protein sequence ID" value="CAK9187675.1"/>
    <property type="molecule type" value="Genomic_DNA"/>
</dbReference>
<evidence type="ECO:0000256" key="1">
    <source>
        <dbReference type="ARBA" id="ARBA00022884"/>
    </source>
</evidence>
<evidence type="ECO:0000256" key="3">
    <source>
        <dbReference type="SAM" id="MobiDB-lite"/>
    </source>
</evidence>
<feature type="region of interest" description="Disordered" evidence="3">
    <location>
        <begin position="141"/>
        <end position="167"/>
    </location>
</feature>
<evidence type="ECO:0000313" key="6">
    <source>
        <dbReference type="Proteomes" id="UP001642360"/>
    </source>
</evidence>
<organism evidence="5 6">
    <name type="scientific">Ilex paraguariensis</name>
    <name type="common">yerba mate</name>
    <dbReference type="NCBI Taxonomy" id="185542"/>
    <lineage>
        <taxon>Eukaryota</taxon>
        <taxon>Viridiplantae</taxon>
        <taxon>Streptophyta</taxon>
        <taxon>Embryophyta</taxon>
        <taxon>Tracheophyta</taxon>
        <taxon>Spermatophyta</taxon>
        <taxon>Magnoliopsida</taxon>
        <taxon>eudicotyledons</taxon>
        <taxon>Gunneridae</taxon>
        <taxon>Pentapetalae</taxon>
        <taxon>asterids</taxon>
        <taxon>campanulids</taxon>
        <taxon>Aquifoliales</taxon>
        <taxon>Aquifoliaceae</taxon>
        <taxon>Ilex</taxon>
    </lineage>
</organism>
<dbReference type="Proteomes" id="UP001642360">
    <property type="component" value="Unassembled WGS sequence"/>
</dbReference>
<dbReference type="PANTHER" id="PTHR15481:SF0">
    <property type="entry name" value="LD23870P-RELATED"/>
    <property type="match status" value="1"/>
</dbReference>
<dbReference type="SMART" id="SM00360">
    <property type="entry name" value="RRM"/>
    <property type="match status" value="1"/>
</dbReference>
<protein>
    <recommendedName>
        <fullName evidence="4">RRM domain-containing protein</fullName>
    </recommendedName>
</protein>
<feature type="compositionally biased region" description="Basic residues" evidence="3">
    <location>
        <begin position="146"/>
        <end position="159"/>
    </location>
</feature>
<accession>A0ABC8V2W4</accession>
<evidence type="ECO:0000259" key="4">
    <source>
        <dbReference type="PROSITE" id="PS50102"/>
    </source>
</evidence>
<sequence length="188" mass="21031">MRIAASSMIHSHSVSSDLHGIQLDPVVADILRKDPEHETFVRLKISPTGIPPLPALVKTFPIPKSLVLRVDELTRNVNENHLREIFSNFGEVVHVQLAMDHTVNLLKGFGYVEFKMRVDAEKAQLHMDGGMVLLTREIRSRSRSISPRRGRAPGARHGRSSSNSSPSPWKVCLCDVCEVLIKITQSRI</sequence>
<dbReference type="InterPro" id="IPR000504">
    <property type="entry name" value="RRM_dom"/>
</dbReference>
<reference evidence="5 6" key="1">
    <citation type="submission" date="2024-02" db="EMBL/GenBank/DDBJ databases">
        <authorList>
            <person name="Vignale AGUSTIN F."/>
            <person name="Sosa J E."/>
            <person name="Modenutti C."/>
        </authorList>
    </citation>
    <scope>NUCLEOTIDE SEQUENCE [LARGE SCALE GENOMIC DNA]</scope>
</reference>
<name>A0ABC8V2W4_9AQUA</name>
<dbReference type="SUPFAM" id="SSF54928">
    <property type="entry name" value="RNA-binding domain, RBD"/>
    <property type="match status" value="1"/>
</dbReference>
<comment type="caution">
    <text evidence="5">The sequence shown here is derived from an EMBL/GenBank/DDBJ whole genome shotgun (WGS) entry which is preliminary data.</text>
</comment>
<keyword evidence="1 2" id="KW-0694">RNA-binding</keyword>
<feature type="domain" description="RRM" evidence="4">
    <location>
        <begin position="66"/>
        <end position="152"/>
    </location>
</feature>
<evidence type="ECO:0000256" key="2">
    <source>
        <dbReference type="PROSITE-ProRule" id="PRU00176"/>
    </source>
</evidence>
<dbReference type="InterPro" id="IPR012677">
    <property type="entry name" value="Nucleotide-bd_a/b_plait_sf"/>
</dbReference>
<gene>
    <name evidence="5" type="ORF">ILEXP_LOCUS58261</name>
</gene>